<dbReference type="AlphaFoldDB" id="A0AAD8NLF4"/>
<dbReference type="Proteomes" id="UP001229421">
    <property type="component" value="Unassembled WGS sequence"/>
</dbReference>
<accession>A0AAD8NLF4</accession>
<organism evidence="1 2">
    <name type="scientific">Tagetes erecta</name>
    <name type="common">African marigold</name>
    <dbReference type="NCBI Taxonomy" id="13708"/>
    <lineage>
        <taxon>Eukaryota</taxon>
        <taxon>Viridiplantae</taxon>
        <taxon>Streptophyta</taxon>
        <taxon>Embryophyta</taxon>
        <taxon>Tracheophyta</taxon>
        <taxon>Spermatophyta</taxon>
        <taxon>Magnoliopsida</taxon>
        <taxon>eudicotyledons</taxon>
        <taxon>Gunneridae</taxon>
        <taxon>Pentapetalae</taxon>
        <taxon>asterids</taxon>
        <taxon>campanulids</taxon>
        <taxon>Asterales</taxon>
        <taxon>Asteraceae</taxon>
        <taxon>Asteroideae</taxon>
        <taxon>Heliantheae alliance</taxon>
        <taxon>Tageteae</taxon>
        <taxon>Tagetes</taxon>
    </lineage>
</organism>
<keyword evidence="2" id="KW-1185">Reference proteome</keyword>
<proteinExistence type="predicted"/>
<dbReference type="EMBL" id="JAUHHV010000009">
    <property type="protein sequence ID" value="KAK1413117.1"/>
    <property type="molecule type" value="Genomic_DNA"/>
</dbReference>
<name>A0AAD8NLF4_TARER</name>
<protein>
    <submittedName>
        <fullName evidence="1">Uncharacterized protein</fullName>
    </submittedName>
</protein>
<gene>
    <name evidence="1" type="ORF">QVD17_34884</name>
</gene>
<reference evidence="1" key="1">
    <citation type="journal article" date="2023" name="bioRxiv">
        <title>Improved chromosome-level genome assembly for marigold (Tagetes erecta).</title>
        <authorList>
            <person name="Jiang F."/>
            <person name="Yuan L."/>
            <person name="Wang S."/>
            <person name="Wang H."/>
            <person name="Xu D."/>
            <person name="Wang A."/>
            <person name="Fan W."/>
        </authorList>
    </citation>
    <scope>NUCLEOTIDE SEQUENCE</scope>
    <source>
        <strain evidence="1">WSJ</strain>
        <tissue evidence="1">Leaf</tissue>
    </source>
</reference>
<comment type="caution">
    <text evidence="1">The sequence shown here is derived from an EMBL/GenBank/DDBJ whole genome shotgun (WGS) entry which is preliminary data.</text>
</comment>
<evidence type="ECO:0000313" key="1">
    <source>
        <dbReference type="EMBL" id="KAK1413117.1"/>
    </source>
</evidence>
<evidence type="ECO:0000313" key="2">
    <source>
        <dbReference type="Proteomes" id="UP001229421"/>
    </source>
</evidence>
<sequence>MDLYQFAKMEFPICMTGKHVTAAGTTNDQLQHGLRDVGTADDQLGHRLAAVFACLRTVQVALDAKRIP</sequence>